<accession>A0A2V2BI71</accession>
<gene>
    <name evidence="1" type="ORF">C7431_106101</name>
</gene>
<reference evidence="1 2" key="1">
    <citation type="submission" date="2018-05" db="EMBL/GenBank/DDBJ databases">
        <title>Genomic Encyclopedia of Type Strains, Phase IV (KMG-V): Genome sequencing to study the core and pangenomes of soil and plant-associated prokaryotes.</title>
        <authorList>
            <person name="Whitman W."/>
        </authorList>
    </citation>
    <scope>NUCLEOTIDE SEQUENCE [LARGE SCALE GENOMIC DNA]</scope>
    <source>
        <strain evidence="1 2">PNA 200-10</strain>
    </source>
</reference>
<dbReference type="Proteomes" id="UP000245981">
    <property type="component" value="Unassembled WGS sequence"/>
</dbReference>
<name>A0A2V2BI71_9GAMM</name>
<proteinExistence type="predicted"/>
<dbReference type="AlphaFoldDB" id="A0A2V2BI71"/>
<comment type="caution">
    <text evidence="1">The sequence shown here is derived from an EMBL/GenBank/DDBJ whole genome shotgun (WGS) entry which is preliminary data.</text>
</comment>
<organism evidence="1 2">
    <name type="scientific">Pantoea allii</name>
    <dbReference type="NCBI Taxonomy" id="574096"/>
    <lineage>
        <taxon>Bacteria</taxon>
        <taxon>Pseudomonadati</taxon>
        <taxon>Pseudomonadota</taxon>
        <taxon>Gammaproteobacteria</taxon>
        <taxon>Enterobacterales</taxon>
        <taxon>Erwiniaceae</taxon>
        <taxon>Pantoea</taxon>
    </lineage>
</organism>
<dbReference type="EMBL" id="QGHF01000006">
    <property type="protein sequence ID" value="PWK96180.1"/>
    <property type="molecule type" value="Genomic_DNA"/>
</dbReference>
<evidence type="ECO:0000313" key="1">
    <source>
        <dbReference type="EMBL" id="PWK96180.1"/>
    </source>
</evidence>
<dbReference type="RefSeq" id="WP_244915459.1">
    <property type="nucleotide sequence ID" value="NZ_QGHF01000006.1"/>
</dbReference>
<protein>
    <submittedName>
        <fullName evidence="1">Uncharacterized protein</fullName>
    </submittedName>
</protein>
<sequence>MTVYAYASREDQELNNAQLENGGSEFFKVITGLPSNRIIREHVNLISASLVHEGVSNLISARIEYGDTLLLSGLRSLGERIDDVEKALIFFAERSITVRCFQEARGVDDNNIFYISYSVLPKAFKYSCEMKYLVNKSENRVGRPFGSKHLKDIQSYRYAGYTQTLTAMILQVSLSTVKRNWR</sequence>
<evidence type="ECO:0000313" key="2">
    <source>
        <dbReference type="Proteomes" id="UP000245981"/>
    </source>
</evidence>